<dbReference type="InterPro" id="IPR002656">
    <property type="entry name" value="Acyl_transf_3_dom"/>
</dbReference>
<reference evidence="3" key="1">
    <citation type="submission" date="2023-06" db="EMBL/GenBank/DDBJ databases">
        <title>Genome-scale phylogeny and comparative genomics of the fungal order Sordariales.</title>
        <authorList>
            <consortium name="Lawrence Berkeley National Laboratory"/>
            <person name="Hensen N."/>
            <person name="Bonometti L."/>
            <person name="Westerberg I."/>
            <person name="Brannstrom I.O."/>
            <person name="Guillou S."/>
            <person name="Cros-Aarteil S."/>
            <person name="Calhoun S."/>
            <person name="Haridas S."/>
            <person name="Kuo A."/>
            <person name="Mondo S."/>
            <person name="Pangilinan J."/>
            <person name="Riley R."/>
            <person name="Labutti K."/>
            <person name="Andreopoulos B."/>
            <person name="Lipzen A."/>
            <person name="Chen C."/>
            <person name="Yanf M."/>
            <person name="Daum C."/>
            <person name="Ng V."/>
            <person name="Clum A."/>
            <person name="Steindorff A."/>
            <person name="Ohm R."/>
            <person name="Martin F."/>
            <person name="Silar P."/>
            <person name="Natvig D."/>
            <person name="Lalanne C."/>
            <person name="Gautier V."/>
            <person name="Ament-Velasquez S.L."/>
            <person name="Kruys A."/>
            <person name="Hutchinson M.I."/>
            <person name="Powell A.J."/>
            <person name="Barry K."/>
            <person name="Miller A.N."/>
            <person name="Grigoriev I.V."/>
            <person name="Debuchy R."/>
            <person name="Gladieux P."/>
            <person name="Thoren M.H."/>
            <person name="Johannesson H."/>
        </authorList>
    </citation>
    <scope>NUCLEOTIDE SEQUENCE</scope>
    <source>
        <strain evidence="3">PSN4</strain>
    </source>
</reference>
<dbReference type="EMBL" id="MU839835">
    <property type="protein sequence ID" value="KAK1754541.1"/>
    <property type="molecule type" value="Genomic_DNA"/>
</dbReference>
<feature type="transmembrane region" description="Helical" evidence="1">
    <location>
        <begin position="303"/>
        <end position="322"/>
    </location>
</feature>
<evidence type="ECO:0000259" key="2">
    <source>
        <dbReference type="Pfam" id="PF01757"/>
    </source>
</evidence>
<sequence length="377" mass="42585">MVCLFFVVSGYALSTKPLRLLHTHTHHATSFAPTLSSLVFRRSIRLFLPPAISTLLIVALLRAGLYEHTRPFATSSHFLRNVHETHYHRLPSLADQLADWARTQWDFIHVWDWKPYGGSNGMDVHLWTIPVEFRCSMLLFLSLLGTASLRPTVRLLVVVFLATFCYFHGRWDMLLFYAGMFLAEVDNMLLLLLPVVVVPFPRAASSSFAGADDDDDADKKWIPISLVGLYLMSQPDQGSDATPGWVRLSELIPEWWPGDDRHRYFQCFGAVVFVGAVGRSPAWRRILNSGAVQYLGRISYAMYLMHGPVMHTLGYAVQWAVWTVVGTDGLAYNLGFAVSALIIIPLVVCISDIFWRAVDAPTVRFAKWVESKCVVHE</sequence>
<feature type="transmembrane region" description="Helical" evidence="1">
    <location>
        <begin position="334"/>
        <end position="355"/>
    </location>
</feature>
<keyword evidence="4" id="KW-1185">Reference proteome</keyword>
<organism evidence="3 4">
    <name type="scientific">Echria macrotheca</name>
    <dbReference type="NCBI Taxonomy" id="438768"/>
    <lineage>
        <taxon>Eukaryota</taxon>
        <taxon>Fungi</taxon>
        <taxon>Dikarya</taxon>
        <taxon>Ascomycota</taxon>
        <taxon>Pezizomycotina</taxon>
        <taxon>Sordariomycetes</taxon>
        <taxon>Sordariomycetidae</taxon>
        <taxon>Sordariales</taxon>
        <taxon>Schizotheciaceae</taxon>
        <taxon>Echria</taxon>
    </lineage>
</organism>
<keyword evidence="1" id="KW-1133">Transmembrane helix</keyword>
<dbReference type="PANTHER" id="PTHR23028:SF134">
    <property type="entry name" value="PUTATIVE (AFU_ORTHOLOGUE AFUA_4G08520)-RELATED"/>
    <property type="match status" value="1"/>
</dbReference>
<dbReference type="PANTHER" id="PTHR23028">
    <property type="entry name" value="ACETYLTRANSFERASE"/>
    <property type="match status" value="1"/>
</dbReference>
<dbReference type="AlphaFoldDB" id="A0AAJ0F4F1"/>
<dbReference type="InterPro" id="IPR050879">
    <property type="entry name" value="Acyltransferase_3"/>
</dbReference>
<dbReference type="Pfam" id="PF01757">
    <property type="entry name" value="Acyl_transf_3"/>
    <property type="match status" value="1"/>
</dbReference>
<evidence type="ECO:0000313" key="4">
    <source>
        <dbReference type="Proteomes" id="UP001239445"/>
    </source>
</evidence>
<proteinExistence type="predicted"/>
<keyword evidence="1" id="KW-0472">Membrane</keyword>
<feature type="transmembrane region" description="Helical" evidence="1">
    <location>
        <begin position="263"/>
        <end position="282"/>
    </location>
</feature>
<protein>
    <submittedName>
        <fullName evidence="3">Acyltransferase 3</fullName>
    </submittedName>
</protein>
<comment type="caution">
    <text evidence="3">The sequence shown here is derived from an EMBL/GenBank/DDBJ whole genome shotgun (WGS) entry which is preliminary data.</text>
</comment>
<dbReference type="Proteomes" id="UP001239445">
    <property type="component" value="Unassembled WGS sequence"/>
</dbReference>
<dbReference type="GO" id="GO:0016747">
    <property type="term" value="F:acyltransferase activity, transferring groups other than amino-acyl groups"/>
    <property type="evidence" value="ECO:0007669"/>
    <property type="project" value="InterPro"/>
</dbReference>
<evidence type="ECO:0000313" key="3">
    <source>
        <dbReference type="EMBL" id="KAK1754541.1"/>
    </source>
</evidence>
<evidence type="ECO:0000256" key="1">
    <source>
        <dbReference type="SAM" id="Phobius"/>
    </source>
</evidence>
<keyword evidence="3" id="KW-0808">Transferase</keyword>
<name>A0AAJ0F4F1_9PEZI</name>
<accession>A0AAJ0F4F1</accession>
<keyword evidence="1" id="KW-0812">Transmembrane</keyword>
<feature type="domain" description="Acyltransferase 3" evidence="2">
    <location>
        <begin position="2"/>
        <end position="355"/>
    </location>
</feature>
<feature type="transmembrane region" description="Helical" evidence="1">
    <location>
        <begin position="46"/>
        <end position="65"/>
    </location>
</feature>
<feature type="transmembrane region" description="Helical" evidence="1">
    <location>
        <begin position="151"/>
        <end position="167"/>
    </location>
</feature>
<keyword evidence="3" id="KW-0012">Acyltransferase</keyword>
<gene>
    <name evidence="3" type="ORF">QBC47DRAFT_384191</name>
</gene>
<feature type="transmembrane region" description="Helical" evidence="1">
    <location>
        <begin position="174"/>
        <end position="197"/>
    </location>
</feature>